<feature type="transmembrane region" description="Helical" evidence="5">
    <location>
        <begin position="84"/>
        <end position="105"/>
    </location>
</feature>
<dbReference type="OrthoDB" id="5296287at2759"/>
<evidence type="ECO:0000313" key="7">
    <source>
        <dbReference type="EMBL" id="VDM70661.1"/>
    </source>
</evidence>
<protein>
    <recommendedName>
        <fullName evidence="6">Major facilitator superfamily (MFS) profile domain-containing protein</fullName>
    </recommendedName>
</protein>
<keyword evidence="4 5" id="KW-0472">Membrane</keyword>
<gene>
    <name evidence="7" type="ORF">SVUK_LOCUS5659</name>
</gene>
<accession>A0A3P7IBM2</accession>
<dbReference type="GO" id="GO:0016020">
    <property type="term" value="C:membrane"/>
    <property type="evidence" value="ECO:0007669"/>
    <property type="project" value="UniProtKB-SubCell"/>
</dbReference>
<evidence type="ECO:0000259" key="6">
    <source>
        <dbReference type="PROSITE" id="PS50850"/>
    </source>
</evidence>
<dbReference type="GO" id="GO:0022857">
    <property type="term" value="F:transmembrane transporter activity"/>
    <property type="evidence" value="ECO:0007669"/>
    <property type="project" value="InterPro"/>
</dbReference>
<organism evidence="7 8">
    <name type="scientific">Strongylus vulgaris</name>
    <name type="common">Blood worm</name>
    <dbReference type="NCBI Taxonomy" id="40348"/>
    <lineage>
        <taxon>Eukaryota</taxon>
        <taxon>Metazoa</taxon>
        <taxon>Ecdysozoa</taxon>
        <taxon>Nematoda</taxon>
        <taxon>Chromadorea</taxon>
        <taxon>Rhabditida</taxon>
        <taxon>Rhabditina</taxon>
        <taxon>Rhabditomorpha</taxon>
        <taxon>Strongyloidea</taxon>
        <taxon>Strongylidae</taxon>
        <taxon>Strongylus</taxon>
    </lineage>
</organism>
<comment type="subcellular location">
    <subcellularLocation>
        <location evidence="1">Membrane</location>
        <topology evidence="1">Multi-pass membrane protein</topology>
    </subcellularLocation>
</comment>
<dbReference type="AlphaFoldDB" id="A0A3P7IBM2"/>
<dbReference type="InterPro" id="IPR020846">
    <property type="entry name" value="MFS_dom"/>
</dbReference>
<dbReference type="PROSITE" id="PS50850">
    <property type="entry name" value="MFS"/>
    <property type="match status" value="1"/>
</dbReference>
<evidence type="ECO:0000256" key="2">
    <source>
        <dbReference type="ARBA" id="ARBA00022692"/>
    </source>
</evidence>
<evidence type="ECO:0000256" key="1">
    <source>
        <dbReference type="ARBA" id="ARBA00004141"/>
    </source>
</evidence>
<dbReference type="Gene3D" id="1.20.1250.20">
    <property type="entry name" value="MFS general substrate transporter like domains"/>
    <property type="match status" value="1"/>
</dbReference>
<dbReference type="EMBL" id="UYYB01017055">
    <property type="protein sequence ID" value="VDM70661.1"/>
    <property type="molecule type" value="Genomic_DNA"/>
</dbReference>
<dbReference type="SUPFAM" id="SSF103473">
    <property type="entry name" value="MFS general substrate transporter"/>
    <property type="match status" value="1"/>
</dbReference>
<evidence type="ECO:0000313" key="8">
    <source>
        <dbReference type="Proteomes" id="UP000270094"/>
    </source>
</evidence>
<reference evidence="7 8" key="1">
    <citation type="submission" date="2018-11" db="EMBL/GenBank/DDBJ databases">
        <authorList>
            <consortium name="Pathogen Informatics"/>
        </authorList>
    </citation>
    <scope>NUCLEOTIDE SEQUENCE [LARGE SCALE GENOMIC DNA]</scope>
</reference>
<dbReference type="Proteomes" id="UP000270094">
    <property type="component" value="Unassembled WGS sequence"/>
</dbReference>
<keyword evidence="3 5" id="KW-1133">Transmembrane helix</keyword>
<feature type="domain" description="Major facilitator superfamily (MFS) profile" evidence="6">
    <location>
        <begin position="1"/>
        <end position="109"/>
    </location>
</feature>
<evidence type="ECO:0000256" key="4">
    <source>
        <dbReference type="ARBA" id="ARBA00023136"/>
    </source>
</evidence>
<keyword evidence="8" id="KW-1185">Reference proteome</keyword>
<evidence type="ECO:0000256" key="3">
    <source>
        <dbReference type="ARBA" id="ARBA00022989"/>
    </source>
</evidence>
<keyword evidence="2 5" id="KW-0812">Transmembrane</keyword>
<sequence>MNRYLVGFTKVCSKCRLSGNWPFVYAFKKDAETHFCQIVWMRTTLWVLGKFAISCSFMSIYVYASEIFPTNIRNLSIGFCEMMSRVGGILAPYVTALVSIVKFNLFQIY</sequence>
<proteinExistence type="predicted"/>
<dbReference type="PANTHER" id="PTHR24064">
    <property type="entry name" value="SOLUTE CARRIER FAMILY 22 MEMBER"/>
    <property type="match status" value="1"/>
</dbReference>
<evidence type="ECO:0000256" key="5">
    <source>
        <dbReference type="SAM" id="Phobius"/>
    </source>
</evidence>
<feature type="transmembrane region" description="Helical" evidence="5">
    <location>
        <begin position="45"/>
        <end position="64"/>
    </location>
</feature>
<dbReference type="InterPro" id="IPR036259">
    <property type="entry name" value="MFS_trans_sf"/>
</dbReference>
<name>A0A3P7IBM2_STRVU</name>